<keyword evidence="4" id="KW-0963">Cytoplasm</keyword>
<evidence type="ECO:0000313" key="6">
    <source>
        <dbReference type="EMBL" id="SNB66686.1"/>
    </source>
</evidence>
<feature type="active site" description="Nucleophile; cysteine thiosulfonate intermediate" evidence="4">
    <location>
        <position position="226"/>
    </location>
</feature>
<dbReference type="AlphaFoldDB" id="A0A212R3S8"/>
<dbReference type="HAMAP" id="MF_00063">
    <property type="entry name" value="CysH"/>
    <property type="match status" value="1"/>
</dbReference>
<comment type="catalytic activity">
    <reaction evidence="4">
        <text>[thioredoxin]-disulfide + sulfite + AMP + 2 H(+) = adenosine 5'-phosphosulfate + [thioredoxin]-dithiol</text>
        <dbReference type="Rhea" id="RHEA:21976"/>
        <dbReference type="Rhea" id="RHEA-COMP:10698"/>
        <dbReference type="Rhea" id="RHEA-COMP:10700"/>
        <dbReference type="ChEBI" id="CHEBI:15378"/>
        <dbReference type="ChEBI" id="CHEBI:17359"/>
        <dbReference type="ChEBI" id="CHEBI:29950"/>
        <dbReference type="ChEBI" id="CHEBI:50058"/>
        <dbReference type="ChEBI" id="CHEBI:58243"/>
        <dbReference type="ChEBI" id="CHEBI:456215"/>
        <dbReference type="EC" id="1.8.4.10"/>
    </reaction>
</comment>
<keyword evidence="4" id="KW-0479">Metal-binding</keyword>
<sequence>MSDRLSPQNLDAAFGHLSGQALIEALVVHGPLQGRTALVSSFGAESVVLLHMVAKANPAIPVLFLDTLVHFPATLAYKAELVARLGLRDVRDARPDMRYLARLDPEGRLHQDDPNMCCHIRKVETLDEALHPFAAWITGRKRFQNDLRRKLRTVEPDENGRRIKINPLADWTVEALESYRLEHDLPAHPLVARNYASIGCAPCTRPVAPGEDPRAGRWAGRGKTECGIHLPLPEGPRPTSEEGCLI</sequence>
<comment type="pathway">
    <text evidence="3 4">Sulfur metabolism; hydrogen sulfide biosynthesis; sulfite from sulfate.</text>
</comment>
<comment type="cofactor">
    <cofactor evidence="4">
        <name>[4Fe-4S] cluster</name>
        <dbReference type="ChEBI" id="CHEBI:49883"/>
    </cofactor>
    <text evidence="4">Binds 1 [4Fe-4S] cluster per subunit.</text>
</comment>
<dbReference type="GO" id="GO:0005737">
    <property type="term" value="C:cytoplasm"/>
    <property type="evidence" value="ECO:0007669"/>
    <property type="project" value="UniProtKB-SubCell"/>
</dbReference>
<dbReference type="Proteomes" id="UP000197065">
    <property type="component" value="Unassembled WGS sequence"/>
</dbReference>
<dbReference type="InterPro" id="IPR002500">
    <property type="entry name" value="PAPS_reduct_dom"/>
</dbReference>
<dbReference type="Pfam" id="PF01507">
    <property type="entry name" value="PAPS_reduct"/>
    <property type="match status" value="1"/>
</dbReference>
<protein>
    <recommendedName>
        <fullName evidence="4">Adenosine 5'-phosphosulfate reductase</fullName>
        <shortName evidence="4">APS reductase</shortName>
        <ecNumber evidence="4">1.8.4.10</ecNumber>
    </recommendedName>
    <alternativeName>
        <fullName evidence="4">5'-adenylylsulfate reductase</fullName>
    </alternativeName>
    <alternativeName>
        <fullName evidence="4">Thioredoxin-dependent 5'-adenylylsulfate reductase</fullName>
    </alternativeName>
</protein>
<dbReference type="OrthoDB" id="9794018at2"/>
<dbReference type="SUPFAM" id="SSF52402">
    <property type="entry name" value="Adenine nucleotide alpha hydrolases-like"/>
    <property type="match status" value="1"/>
</dbReference>
<organism evidence="6 7">
    <name type="scientific">Arboricoccus pini</name>
    <dbReference type="NCBI Taxonomy" id="1963835"/>
    <lineage>
        <taxon>Bacteria</taxon>
        <taxon>Pseudomonadati</taxon>
        <taxon>Pseudomonadota</taxon>
        <taxon>Alphaproteobacteria</taxon>
        <taxon>Geminicoccales</taxon>
        <taxon>Geminicoccaceae</taxon>
        <taxon>Arboricoccus</taxon>
    </lineage>
</organism>
<evidence type="ECO:0000256" key="4">
    <source>
        <dbReference type="HAMAP-Rule" id="MF_00063"/>
    </source>
</evidence>
<dbReference type="GO" id="GO:0004604">
    <property type="term" value="F:phosphoadenylyl-sulfate reductase (thioredoxin) activity"/>
    <property type="evidence" value="ECO:0007669"/>
    <property type="project" value="UniProtKB-UniRule"/>
</dbReference>
<evidence type="ECO:0000256" key="1">
    <source>
        <dbReference type="ARBA" id="ARBA00009732"/>
    </source>
</evidence>
<dbReference type="GO" id="GO:0043866">
    <property type="term" value="F:adenylyl-sulfate reductase (thioredoxin) activity"/>
    <property type="evidence" value="ECO:0007669"/>
    <property type="project" value="UniProtKB-EC"/>
</dbReference>
<dbReference type="GO" id="GO:0070814">
    <property type="term" value="P:hydrogen sulfide biosynthetic process"/>
    <property type="evidence" value="ECO:0007669"/>
    <property type="project" value="UniProtKB-UniRule"/>
</dbReference>
<dbReference type="PANTHER" id="PTHR46509:SF1">
    <property type="entry name" value="PHOSPHOADENOSINE PHOSPHOSULFATE REDUCTASE"/>
    <property type="match status" value="1"/>
</dbReference>
<dbReference type="EC" id="1.8.4.10" evidence="4"/>
<feature type="domain" description="Phosphoadenosine phosphosulphate reductase" evidence="5">
    <location>
        <begin position="37"/>
        <end position="206"/>
    </location>
</feature>
<feature type="binding site" evidence="4">
    <location>
        <position position="200"/>
    </location>
    <ligand>
        <name>[4Fe-4S] cluster</name>
        <dbReference type="ChEBI" id="CHEBI:49883"/>
    </ligand>
</feature>
<dbReference type="PANTHER" id="PTHR46509">
    <property type="entry name" value="PHOSPHOADENOSINE PHOSPHOSULFATE REDUCTASE"/>
    <property type="match status" value="1"/>
</dbReference>
<keyword evidence="4" id="KW-0408">Iron</keyword>
<dbReference type="GO" id="GO:0051539">
    <property type="term" value="F:4 iron, 4 sulfur cluster binding"/>
    <property type="evidence" value="ECO:0007669"/>
    <property type="project" value="UniProtKB-UniRule"/>
</dbReference>
<dbReference type="InterPro" id="IPR004511">
    <property type="entry name" value="PAPS/APS_Rdtase"/>
</dbReference>
<dbReference type="NCBIfam" id="NF002537">
    <property type="entry name" value="PRK02090.1"/>
    <property type="match status" value="1"/>
</dbReference>
<feature type="binding site" evidence="4">
    <location>
        <position position="118"/>
    </location>
    <ligand>
        <name>[4Fe-4S] cluster</name>
        <dbReference type="ChEBI" id="CHEBI:49883"/>
    </ligand>
</feature>
<feature type="binding site" evidence="4">
    <location>
        <position position="203"/>
    </location>
    <ligand>
        <name>[4Fe-4S] cluster</name>
        <dbReference type="ChEBI" id="CHEBI:49883"/>
    </ligand>
</feature>
<accession>A0A212R3S8</accession>
<dbReference type="PIRSF" id="PIRSF000857">
    <property type="entry name" value="PAPS_reductase"/>
    <property type="match status" value="1"/>
</dbReference>
<keyword evidence="7" id="KW-1185">Reference proteome</keyword>
<comment type="subcellular location">
    <subcellularLocation>
        <location evidence="4">Cytoplasm</location>
    </subcellularLocation>
</comment>
<keyword evidence="4" id="KW-0411">Iron-sulfur</keyword>
<name>A0A212R3S8_9PROT</name>
<keyword evidence="2 4" id="KW-0560">Oxidoreductase</keyword>
<evidence type="ECO:0000313" key="7">
    <source>
        <dbReference type="Proteomes" id="UP000197065"/>
    </source>
</evidence>
<dbReference type="Gene3D" id="3.40.50.620">
    <property type="entry name" value="HUPs"/>
    <property type="match status" value="1"/>
</dbReference>
<evidence type="ECO:0000259" key="5">
    <source>
        <dbReference type="Pfam" id="PF01507"/>
    </source>
</evidence>
<dbReference type="InterPro" id="IPR014729">
    <property type="entry name" value="Rossmann-like_a/b/a_fold"/>
</dbReference>
<feature type="binding site" evidence="4">
    <location>
        <position position="117"/>
    </location>
    <ligand>
        <name>[4Fe-4S] cluster</name>
        <dbReference type="ChEBI" id="CHEBI:49883"/>
    </ligand>
</feature>
<gene>
    <name evidence="4" type="primary">cysH</name>
    <name evidence="6" type="ORF">SAMN07250955_105167</name>
</gene>
<evidence type="ECO:0000256" key="2">
    <source>
        <dbReference type="ARBA" id="ARBA00023002"/>
    </source>
</evidence>
<dbReference type="RefSeq" id="WP_088561175.1">
    <property type="nucleotide sequence ID" value="NZ_FYEH01000005.1"/>
</dbReference>
<comment type="similarity">
    <text evidence="1 4">Belongs to the PAPS reductase family. CysH subfamily.</text>
</comment>
<dbReference type="GO" id="GO:0019379">
    <property type="term" value="P:sulfate assimilation, phosphoadenylyl sulfate reduction by phosphoadenylyl-sulfate reductase (thioredoxin)"/>
    <property type="evidence" value="ECO:0007669"/>
    <property type="project" value="UniProtKB-UniRule"/>
</dbReference>
<dbReference type="EMBL" id="FYEH01000005">
    <property type="protein sequence ID" value="SNB66686.1"/>
    <property type="molecule type" value="Genomic_DNA"/>
</dbReference>
<reference evidence="6 7" key="1">
    <citation type="submission" date="2017-06" db="EMBL/GenBank/DDBJ databases">
        <authorList>
            <person name="Kim H.J."/>
            <person name="Triplett B.A."/>
        </authorList>
    </citation>
    <scope>NUCLEOTIDE SEQUENCE [LARGE SCALE GENOMIC DNA]</scope>
    <source>
        <strain evidence="6 7">B29T1</strain>
    </source>
</reference>
<proteinExistence type="inferred from homology"/>
<dbReference type="GO" id="GO:0046872">
    <property type="term" value="F:metal ion binding"/>
    <property type="evidence" value="ECO:0007669"/>
    <property type="project" value="UniProtKB-KW"/>
</dbReference>
<evidence type="ECO:0000256" key="3">
    <source>
        <dbReference type="ARBA" id="ARBA00024327"/>
    </source>
</evidence>
<comment type="function">
    <text evidence="4">Catalyzes the formation of sulfite from adenosine 5'-phosphosulfate (APS) using thioredoxin as an electron donor.</text>
</comment>
<dbReference type="NCBIfam" id="TIGR00434">
    <property type="entry name" value="cysH"/>
    <property type="match status" value="1"/>
</dbReference>